<feature type="binding site" evidence="13 14">
    <location>
        <position position="266"/>
    </location>
    <ligand>
        <name>[2Fe-2S] cluster</name>
        <dbReference type="ChEBI" id="CHEBI:190135"/>
    </ligand>
</feature>
<evidence type="ECO:0000256" key="1">
    <source>
        <dbReference type="ARBA" id="ARBA00004942"/>
    </source>
</evidence>
<feature type="binding site" evidence="13 14">
    <location>
        <position position="65"/>
    </location>
    <ligand>
        <name>[4Fe-4S] cluster</name>
        <dbReference type="ChEBI" id="CHEBI:49883"/>
        <note>4Fe-4S-S-AdoMet</note>
    </ligand>
</feature>
<dbReference type="GO" id="GO:0009102">
    <property type="term" value="P:biotin biosynthetic process"/>
    <property type="evidence" value="ECO:0007669"/>
    <property type="project" value="UniProtKB-UniRule"/>
</dbReference>
<comment type="cofactor">
    <cofactor evidence="13 14">
        <name>[4Fe-4S] cluster</name>
        <dbReference type="ChEBI" id="CHEBI:49883"/>
    </cofactor>
    <text evidence="13 14">Binds 1 [4Fe-4S] cluster. The cluster is coordinated with 3 cysteines and an exchangeable S-adenosyl-L-methionine.</text>
</comment>
<dbReference type="SFLD" id="SFLDS00029">
    <property type="entry name" value="Radical_SAM"/>
    <property type="match status" value="1"/>
</dbReference>
<evidence type="ECO:0000313" key="18">
    <source>
        <dbReference type="Proteomes" id="UP000316921"/>
    </source>
</evidence>
<dbReference type="SMART" id="SM00876">
    <property type="entry name" value="BATS"/>
    <property type="match status" value="1"/>
</dbReference>
<name>A0A518BSH3_9BACT</name>
<reference evidence="17 18" key="1">
    <citation type="submission" date="2019-02" db="EMBL/GenBank/DDBJ databases">
        <title>Deep-cultivation of Planctomycetes and their phenomic and genomic characterization uncovers novel biology.</title>
        <authorList>
            <person name="Wiegand S."/>
            <person name="Jogler M."/>
            <person name="Boedeker C."/>
            <person name="Pinto D."/>
            <person name="Vollmers J."/>
            <person name="Rivas-Marin E."/>
            <person name="Kohn T."/>
            <person name="Peeters S.H."/>
            <person name="Heuer A."/>
            <person name="Rast P."/>
            <person name="Oberbeckmann S."/>
            <person name="Bunk B."/>
            <person name="Jeske O."/>
            <person name="Meyerdierks A."/>
            <person name="Storesund J.E."/>
            <person name="Kallscheuer N."/>
            <person name="Luecker S."/>
            <person name="Lage O.M."/>
            <person name="Pohl T."/>
            <person name="Merkel B.J."/>
            <person name="Hornburger P."/>
            <person name="Mueller R.-W."/>
            <person name="Bruemmer F."/>
            <person name="Labrenz M."/>
            <person name="Spormann A.M."/>
            <person name="Op den Camp H."/>
            <person name="Overmann J."/>
            <person name="Amann R."/>
            <person name="Jetten M.S.M."/>
            <person name="Mascher T."/>
            <person name="Medema M.H."/>
            <person name="Devos D.P."/>
            <person name="Kaster A.-K."/>
            <person name="Ovreas L."/>
            <person name="Rohde M."/>
            <person name="Galperin M.Y."/>
            <person name="Jogler C."/>
        </authorList>
    </citation>
    <scope>NUCLEOTIDE SEQUENCE [LARGE SCALE GENOMIC DNA]</scope>
    <source>
        <strain evidence="17 18">Pla133</strain>
    </source>
</reference>
<dbReference type="CDD" id="cd01335">
    <property type="entry name" value="Radical_SAM"/>
    <property type="match status" value="1"/>
</dbReference>
<organism evidence="17 18">
    <name type="scientific">Engelhardtia mirabilis</name>
    <dbReference type="NCBI Taxonomy" id="2528011"/>
    <lineage>
        <taxon>Bacteria</taxon>
        <taxon>Pseudomonadati</taxon>
        <taxon>Planctomycetota</taxon>
        <taxon>Planctomycetia</taxon>
        <taxon>Planctomycetia incertae sedis</taxon>
        <taxon>Engelhardtia</taxon>
    </lineage>
</organism>
<comment type="pathway">
    <text evidence="1 13">Cofactor biosynthesis; biotin biosynthesis; biotin from 7,8-diaminononanoate: step 2/2.</text>
</comment>
<dbReference type="InterPro" id="IPR007197">
    <property type="entry name" value="rSAM"/>
</dbReference>
<proteinExistence type="inferred from homology"/>
<dbReference type="SFLD" id="SFLDF00272">
    <property type="entry name" value="biotin_synthase"/>
    <property type="match status" value="1"/>
</dbReference>
<gene>
    <name evidence="13 17" type="primary">bioB</name>
    <name evidence="17" type="ORF">Pla133_50450</name>
</gene>
<evidence type="ECO:0000313" key="17">
    <source>
        <dbReference type="EMBL" id="QDU69922.1"/>
    </source>
</evidence>
<dbReference type="Gene3D" id="3.20.20.70">
    <property type="entry name" value="Aldolase class I"/>
    <property type="match status" value="1"/>
</dbReference>
<accession>A0A518BSH3</accession>
<feature type="binding site" evidence="13 14">
    <location>
        <position position="194"/>
    </location>
    <ligand>
        <name>[2Fe-2S] cluster</name>
        <dbReference type="ChEBI" id="CHEBI:190135"/>
    </ligand>
</feature>
<feature type="region of interest" description="Disordered" evidence="15">
    <location>
        <begin position="322"/>
        <end position="347"/>
    </location>
</feature>
<dbReference type="InterPro" id="IPR024177">
    <property type="entry name" value="Biotin_synthase"/>
</dbReference>
<feature type="domain" description="Radical SAM core" evidence="16">
    <location>
        <begin position="43"/>
        <end position="271"/>
    </location>
</feature>
<evidence type="ECO:0000256" key="15">
    <source>
        <dbReference type="SAM" id="MobiDB-lite"/>
    </source>
</evidence>
<dbReference type="GO" id="GO:0005506">
    <property type="term" value="F:iron ion binding"/>
    <property type="evidence" value="ECO:0007669"/>
    <property type="project" value="UniProtKB-UniRule"/>
</dbReference>
<evidence type="ECO:0000256" key="14">
    <source>
        <dbReference type="PIRSR" id="PIRSR001619-1"/>
    </source>
</evidence>
<feature type="binding site" evidence="13 14">
    <location>
        <position position="102"/>
    </location>
    <ligand>
        <name>[2Fe-2S] cluster</name>
        <dbReference type="ChEBI" id="CHEBI:190135"/>
    </ligand>
</feature>
<feature type="binding site" evidence="13 14">
    <location>
        <position position="58"/>
    </location>
    <ligand>
        <name>[4Fe-4S] cluster</name>
        <dbReference type="ChEBI" id="CHEBI:49883"/>
        <note>4Fe-4S-S-AdoMet</note>
    </ligand>
</feature>
<dbReference type="Pfam" id="PF04055">
    <property type="entry name" value="Radical_SAM"/>
    <property type="match status" value="1"/>
</dbReference>
<evidence type="ECO:0000256" key="12">
    <source>
        <dbReference type="ARBA" id="ARBA00051157"/>
    </source>
</evidence>
<dbReference type="InterPro" id="IPR006638">
    <property type="entry name" value="Elp3/MiaA/NifB-like_rSAM"/>
</dbReference>
<evidence type="ECO:0000256" key="9">
    <source>
        <dbReference type="ARBA" id="ARBA00022756"/>
    </source>
</evidence>
<evidence type="ECO:0000256" key="5">
    <source>
        <dbReference type="ARBA" id="ARBA00022679"/>
    </source>
</evidence>
<dbReference type="SMART" id="SM00729">
    <property type="entry name" value="Elp3"/>
    <property type="match status" value="1"/>
</dbReference>
<keyword evidence="10 13" id="KW-0408">Iron</keyword>
<dbReference type="HAMAP" id="MF_01694">
    <property type="entry name" value="BioB"/>
    <property type="match status" value="1"/>
</dbReference>
<dbReference type="SFLD" id="SFLDG01278">
    <property type="entry name" value="biotin_synthase_like"/>
    <property type="match status" value="1"/>
</dbReference>
<evidence type="ECO:0000256" key="8">
    <source>
        <dbReference type="ARBA" id="ARBA00022723"/>
    </source>
</evidence>
<dbReference type="Proteomes" id="UP000316921">
    <property type="component" value="Chromosome"/>
</dbReference>
<evidence type="ECO:0000256" key="11">
    <source>
        <dbReference type="ARBA" id="ARBA00023014"/>
    </source>
</evidence>
<dbReference type="PANTHER" id="PTHR22976:SF2">
    <property type="entry name" value="BIOTIN SYNTHASE, MITOCHONDRIAL"/>
    <property type="match status" value="1"/>
</dbReference>
<dbReference type="InterPro" id="IPR010722">
    <property type="entry name" value="BATS_dom"/>
</dbReference>
<keyword evidence="18" id="KW-1185">Reference proteome</keyword>
<protein>
    <recommendedName>
        <fullName evidence="3 13">Biotin synthase</fullName>
        <ecNumber evidence="3 13">2.8.1.6</ecNumber>
    </recommendedName>
</protein>
<keyword evidence="11 13" id="KW-0411">Iron-sulfur</keyword>
<dbReference type="PANTHER" id="PTHR22976">
    <property type="entry name" value="BIOTIN SYNTHASE"/>
    <property type="match status" value="1"/>
</dbReference>
<evidence type="ECO:0000256" key="6">
    <source>
        <dbReference type="ARBA" id="ARBA00022691"/>
    </source>
</evidence>
<comment type="catalytic activity">
    <reaction evidence="12 13">
        <text>(4R,5S)-dethiobiotin + (sulfur carrier)-SH + 2 reduced [2Fe-2S]-[ferredoxin] + 2 S-adenosyl-L-methionine = (sulfur carrier)-H + biotin + 2 5'-deoxyadenosine + 2 L-methionine + 2 oxidized [2Fe-2S]-[ferredoxin]</text>
        <dbReference type="Rhea" id="RHEA:22060"/>
        <dbReference type="Rhea" id="RHEA-COMP:10000"/>
        <dbReference type="Rhea" id="RHEA-COMP:10001"/>
        <dbReference type="Rhea" id="RHEA-COMP:14737"/>
        <dbReference type="Rhea" id="RHEA-COMP:14739"/>
        <dbReference type="ChEBI" id="CHEBI:17319"/>
        <dbReference type="ChEBI" id="CHEBI:29917"/>
        <dbReference type="ChEBI" id="CHEBI:33737"/>
        <dbReference type="ChEBI" id="CHEBI:33738"/>
        <dbReference type="ChEBI" id="CHEBI:57586"/>
        <dbReference type="ChEBI" id="CHEBI:57844"/>
        <dbReference type="ChEBI" id="CHEBI:59789"/>
        <dbReference type="ChEBI" id="CHEBI:64428"/>
        <dbReference type="ChEBI" id="CHEBI:149473"/>
        <dbReference type="EC" id="2.8.1.6"/>
    </reaction>
</comment>
<dbReference type="GO" id="GO:0051539">
    <property type="term" value="F:4 iron, 4 sulfur cluster binding"/>
    <property type="evidence" value="ECO:0007669"/>
    <property type="project" value="UniProtKB-KW"/>
</dbReference>
<dbReference type="PROSITE" id="PS51918">
    <property type="entry name" value="RADICAL_SAM"/>
    <property type="match status" value="1"/>
</dbReference>
<dbReference type="InterPro" id="IPR002684">
    <property type="entry name" value="Biotin_synth/BioAB"/>
</dbReference>
<evidence type="ECO:0000256" key="2">
    <source>
        <dbReference type="ARBA" id="ARBA00010765"/>
    </source>
</evidence>
<dbReference type="PIRSF" id="PIRSF001619">
    <property type="entry name" value="Biotin_synth"/>
    <property type="match status" value="1"/>
</dbReference>
<dbReference type="SFLD" id="SFLDG01060">
    <property type="entry name" value="BATS_domain_containing"/>
    <property type="match status" value="1"/>
</dbReference>
<evidence type="ECO:0000256" key="7">
    <source>
        <dbReference type="ARBA" id="ARBA00022714"/>
    </source>
</evidence>
<evidence type="ECO:0000256" key="3">
    <source>
        <dbReference type="ARBA" id="ARBA00012236"/>
    </source>
</evidence>
<keyword evidence="4 13" id="KW-0004">4Fe-4S</keyword>
<evidence type="ECO:0000259" key="16">
    <source>
        <dbReference type="PROSITE" id="PS51918"/>
    </source>
</evidence>
<dbReference type="SUPFAM" id="SSF102114">
    <property type="entry name" value="Radical SAM enzymes"/>
    <property type="match status" value="1"/>
</dbReference>
<comment type="similarity">
    <text evidence="2 13">Belongs to the radical SAM superfamily. Biotin synthase family.</text>
</comment>
<dbReference type="EMBL" id="CP036287">
    <property type="protein sequence ID" value="QDU69922.1"/>
    <property type="molecule type" value="Genomic_DNA"/>
</dbReference>
<dbReference type="Pfam" id="PF06968">
    <property type="entry name" value="BATS"/>
    <property type="match status" value="1"/>
</dbReference>
<keyword evidence="7 13" id="KW-0001">2Fe-2S</keyword>
<dbReference type="UniPathway" id="UPA00078">
    <property type="reaction ID" value="UER00162"/>
</dbReference>
<dbReference type="RefSeq" id="WP_145070274.1">
    <property type="nucleotide sequence ID" value="NZ_CP036287.1"/>
</dbReference>
<dbReference type="AlphaFoldDB" id="A0A518BSH3"/>
<dbReference type="GO" id="GO:0004076">
    <property type="term" value="F:biotin synthase activity"/>
    <property type="evidence" value="ECO:0007669"/>
    <property type="project" value="UniProtKB-UniRule"/>
</dbReference>
<keyword evidence="9 13" id="KW-0093">Biotin biosynthesis</keyword>
<feature type="binding site" evidence="13 14">
    <location>
        <position position="62"/>
    </location>
    <ligand>
        <name>[4Fe-4S] cluster</name>
        <dbReference type="ChEBI" id="CHEBI:49883"/>
        <note>4Fe-4S-S-AdoMet</note>
    </ligand>
</feature>
<comment type="function">
    <text evidence="13">Catalyzes the conversion of dethiobiotin (DTB) to biotin by the insertion of a sulfur atom into dethiobiotin via a radical-based mechanism.</text>
</comment>
<comment type="subunit">
    <text evidence="13">Homodimer.</text>
</comment>
<comment type="cofactor">
    <cofactor evidence="14">
        <name>[2Fe-2S] cluster</name>
        <dbReference type="ChEBI" id="CHEBI:190135"/>
    </cofactor>
    <text evidence="14">Binds 1 [2Fe-2S] cluster. The cluster is coordinated with 3 cysteines and 1 arginine.</text>
</comment>
<evidence type="ECO:0000256" key="4">
    <source>
        <dbReference type="ARBA" id="ARBA00022485"/>
    </source>
</evidence>
<dbReference type="NCBIfam" id="TIGR00433">
    <property type="entry name" value="bioB"/>
    <property type="match status" value="1"/>
</dbReference>
<keyword evidence="6 13" id="KW-0949">S-adenosyl-L-methionine</keyword>
<dbReference type="GO" id="GO:0051537">
    <property type="term" value="F:2 iron, 2 sulfur cluster binding"/>
    <property type="evidence" value="ECO:0007669"/>
    <property type="project" value="UniProtKB-KW"/>
</dbReference>
<dbReference type="InterPro" id="IPR013785">
    <property type="entry name" value="Aldolase_TIM"/>
</dbReference>
<keyword evidence="8 13" id="KW-0479">Metal-binding</keyword>
<evidence type="ECO:0000256" key="10">
    <source>
        <dbReference type="ARBA" id="ARBA00023004"/>
    </source>
</evidence>
<dbReference type="KEGG" id="pbap:Pla133_50450"/>
<comment type="cofactor">
    <cofactor evidence="13">
        <name>[2Fe-2S] cluster</name>
        <dbReference type="ChEBI" id="CHEBI:190135"/>
    </cofactor>
    <text evidence="13">Binds 1 [2Fe-2S] cluster. The cluster is coordinated with 3 cysteines and 1 arginine.</text>
</comment>
<dbReference type="EC" id="2.8.1.6" evidence="3 13"/>
<evidence type="ECO:0000256" key="13">
    <source>
        <dbReference type="HAMAP-Rule" id="MF_01694"/>
    </source>
</evidence>
<sequence>MSQTLKPTALAPSLAEVEELLARPLLDLVFAAAGVHREHHDPRAIQCSQLLSIKTGGCPEDCGYCSQSAHYETPVERSPLAQVDEVVSAAERAREGGADRFCMGAAWRSVRDGAEFDAVIEMVRRVKGLGLETCVTLGMLDAAQAGRLAEAGLDYYNHNLDTGRSHYDSVVSTRTYDDRLETLERVRAAGIHVCSGGILGLGESTVARAELLCELAGLDPQPESVPINQLVQVEGTPLGEGQVVDWTDVVRVVAAARVLMPKTVIRLSAGRTEMDEATQAMCFLAGANSIFVGDELLTTPNPGEASDARLFDKLGLAPLRRAGGSCGTRPSADHSSSAGANEGGGCR</sequence>
<feature type="binding site" evidence="13 14">
    <location>
        <position position="134"/>
    </location>
    <ligand>
        <name>[2Fe-2S] cluster</name>
        <dbReference type="ChEBI" id="CHEBI:190135"/>
    </ligand>
</feature>
<dbReference type="InterPro" id="IPR058240">
    <property type="entry name" value="rSAM_sf"/>
</dbReference>
<keyword evidence="5 13" id="KW-0808">Transferase</keyword>